<dbReference type="InterPro" id="IPR006059">
    <property type="entry name" value="SBP"/>
</dbReference>
<feature type="signal peptide" evidence="2">
    <location>
        <begin position="1"/>
        <end position="25"/>
    </location>
</feature>
<dbReference type="PROSITE" id="PS51257">
    <property type="entry name" value="PROKAR_LIPOPROTEIN"/>
    <property type="match status" value="1"/>
</dbReference>
<evidence type="ECO:0000256" key="1">
    <source>
        <dbReference type="SAM" id="MobiDB-lite"/>
    </source>
</evidence>
<evidence type="ECO:0000313" key="4">
    <source>
        <dbReference type="Proteomes" id="UP001595829"/>
    </source>
</evidence>
<protein>
    <submittedName>
        <fullName evidence="3">Extracellular solute-binding protein</fullName>
    </submittedName>
</protein>
<feature type="compositionally biased region" description="Basic and acidic residues" evidence="1">
    <location>
        <begin position="398"/>
        <end position="408"/>
    </location>
</feature>
<dbReference type="Pfam" id="PF01547">
    <property type="entry name" value="SBP_bac_1"/>
    <property type="match status" value="1"/>
</dbReference>
<dbReference type="Gene3D" id="3.40.190.10">
    <property type="entry name" value="Periplasmic binding protein-like II"/>
    <property type="match status" value="1"/>
</dbReference>
<feature type="chain" id="PRO_5045692291" evidence="2">
    <location>
        <begin position="26"/>
        <end position="427"/>
    </location>
</feature>
<organism evidence="3 4">
    <name type="scientific">Streptomyces coeruleoprunus</name>
    <dbReference type="NCBI Taxonomy" id="285563"/>
    <lineage>
        <taxon>Bacteria</taxon>
        <taxon>Bacillati</taxon>
        <taxon>Actinomycetota</taxon>
        <taxon>Actinomycetes</taxon>
        <taxon>Kitasatosporales</taxon>
        <taxon>Streptomycetaceae</taxon>
        <taxon>Streptomyces</taxon>
    </lineage>
</organism>
<dbReference type="Proteomes" id="UP001595829">
    <property type="component" value="Unassembled WGS sequence"/>
</dbReference>
<feature type="region of interest" description="Disordered" evidence="1">
    <location>
        <begin position="395"/>
        <end position="427"/>
    </location>
</feature>
<dbReference type="RefSeq" id="WP_345690970.1">
    <property type="nucleotide sequence ID" value="NZ_BAABIT010000001.1"/>
</dbReference>
<feature type="compositionally biased region" description="Low complexity" evidence="1">
    <location>
        <begin position="418"/>
        <end position="427"/>
    </location>
</feature>
<sequence length="427" mass="46092">MQRRYKGLTAAIAALTIAATLSGCGADGSDGDVTLKLVAADYGSGEANSSKKYWDEVARAYEKKTPGVKIDVTVLSWKDVDREVAEMVAKDEAPDLAQIGAYADYARAGKLYPVDNLVSVPTQANFLPMLRQAGEVDRVQYGLPFGASTRLLFFNEKLFDDAGVRAPKTWEDLEKAAAKLKDKGVKYPFALPLGSEESQAETMIWLLSGGGGYRDATGTAYQIDSPSNVETFTWLKKNLVGKGLTGPVAPGKLDRQQAFDAFTRGEVGMLNGHPTLMETAEKAGIKVGKVPLPGVDGEPKATMGVADWMMAFKQNGHRKEIGAFLDFVYEDRNVLSFSDRYDLLPVTVTASSTMEADPRNTALKPFLEQLPGSELYPVGETSWAKVSESVKRNIGKAVEPDGDPREVLEQIAGDARNAESAASSAEE</sequence>
<evidence type="ECO:0000313" key="3">
    <source>
        <dbReference type="EMBL" id="MFC5025083.1"/>
    </source>
</evidence>
<gene>
    <name evidence="3" type="ORF">ACFPM3_23430</name>
</gene>
<dbReference type="SUPFAM" id="SSF53850">
    <property type="entry name" value="Periplasmic binding protein-like II"/>
    <property type="match status" value="1"/>
</dbReference>
<proteinExistence type="predicted"/>
<dbReference type="InterPro" id="IPR050490">
    <property type="entry name" value="Bact_solute-bd_prot1"/>
</dbReference>
<dbReference type="PANTHER" id="PTHR43649:SF30">
    <property type="entry name" value="ABC TRANSPORTER SUBSTRATE-BINDING PROTEIN"/>
    <property type="match status" value="1"/>
</dbReference>
<keyword evidence="2" id="KW-0732">Signal</keyword>
<dbReference type="PANTHER" id="PTHR43649">
    <property type="entry name" value="ARABINOSE-BINDING PROTEIN-RELATED"/>
    <property type="match status" value="1"/>
</dbReference>
<evidence type="ECO:0000256" key="2">
    <source>
        <dbReference type="SAM" id="SignalP"/>
    </source>
</evidence>
<reference evidence="4" key="1">
    <citation type="journal article" date="2019" name="Int. J. Syst. Evol. Microbiol.">
        <title>The Global Catalogue of Microorganisms (GCM) 10K type strain sequencing project: providing services to taxonomists for standard genome sequencing and annotation.</title>
        <authorList>
            <consortium name="The Broad Institute Genomics Platform"/>
            <consortium name="The Broad Institute Genome Sequencing Center for Infectious Disease"/>
            <person name="Wu L."/>
            <person name="Ma J."/>
        </authorList>
    </citation>
    <scope>NUCLEOTIDE SEQUENCE [LARGE SCALE GENOMIC DNA]</scope>
    <source>
        <strain evidence="4">CGMCC 4.1648</strain>
    </source>
</reference>
<comment type="caution">
    <text evidence="3">The sequence shown here is derived from an EMBL/GenBank/DDBJ whole genome shotgun (WGS) entry which is preliminary data.</text>
</comment>
<keyword evidence="4" id="KW-1185">Reference proteome</keyword>
<name>A0ABV9XK49_9ACTN</name>
<accession>A0ABV9XK49</accession>
<dbReference type="EMBL" id="JBHSJD010000018">
    <property type="protein sequence ID" value="MFC5025083.1"/>
    <property type="molecule type" value="Genomic_DNA"/>
</dbReference>